<dbReference type="AlphaFoldDB" id="A0A0F9AV03"/>
<protein>
    <submittedName>
        <fullName evidence="1">Uncharacterized protein</fullName>
    </submittedName>
</protein>
<proteinExistence type="predicted"/>
<feature type="non-terminal residue" evidence="1">
    <location>
        <position position="278"/>
    </location>
</feature>
<gene>
    <name evidence="1" type="ORF">LCGC14_2525910</name>
</gene>
<organism evidence="1">
    <name type="scientific">marine sediment metagenome</name>
    <dbReference type="NCBI Taxonomy" id="412755"/>
    <lineage>
        <taxon>unclassified sequences</taxon>
        <taxon>metagenomes</taxon>
        <taxon>ecological metagenomes</taxon>
    </lineage>
</organism>
<accession>A0A0F9AV03</accession>
<evidence type="ECO:0000313" key="1">
    <source>
        <dbReference type="EMBL" id="KKL13424.1"/>
    </source>
</evidence>
<dbReference type="EMBL" id="LAZR01040859">
    <property type="protein sequence ID" value="KKL13424.1"/>
    <property type="molecule type" value="Genomic_DNA"/>
</dbReference>
<sequence>MAFVGTSTTSIADYLQDKIVPNALGQLIGELDLLRDVPVIPFSLQERLGKNKTVRVPETGGLSAVIRAELDPVVDQALTTAKTEINFTEAESTFVIDNQADDVMNEELFNLNIGDAVKAVSELIIQNAYIALGAAAGTTIGVANTPLVYDVFVDPKRLLTNSKIPKANRFYHVSPQTMEEIMNFTQYEGVFGFNGEKKNEEVAQLAGFTVRESVYLEVLGPGIRNIAFQAQQVGQVFPPQKSETKAGMVKRTLAANGYSVSILVENAPGTNGGSRCTV</sequence>
<name>A0A0F9AV03_9ZZZZ</name>
<reference evidence="1" key="1">
    <citation type="journal article" date="2015" name="Nature">
        <title>Complex archaea that bridge the gap between prokaryotes and eukaryotes.</title>
        <authorList>
            <person name="Spang A."/>
            <person name="Saw J.H."/>
            <person name="Jorgensen S.L."/>
            <person name="Zaremba-Niedzwiedzka K."/>
            <person name="Martijn J."/>
            <person name="Lind A.E."/>
            <person name="van Eijk R."/>
            <person name="Schleper C."/>
            <person name="Guy L."/>
            <person name="Ettema T.J."/>
        </authorList>
    </citation>
    <scope>NUCLEOTIDE SEQUENCE</scope>
</reference>
<comment type="caution">
    <text evidence="1">The sequence shown here is derived from an EMBL/GenBank/DDBJ whole genome shotgun (WGS) entry which is preliminary data.</text>
</comment>